<evidence type="ECO:0000256" key="3">
    <source>
        <dbReference type="SAM" id="Phobius"/>
    </source>
</evidence>
<feature type="repeat" description="TPR" evidence="1">
    <location>
        <begin position="126"/>
        <end position="159"/>
    </location>
</feature>
<feature type="transmembrane region" description="Helical" evidence="3">
    <location>
        <begin position="34"/>
        <end position="51"/>
    </location>
</feature>
<name>A0A1T4YC15_9BACT</name>
<dbReference type="InterPro" id="IPR011990">
    <property type="entry name" value="TPR-like_helical_dom_sf"/>
</dbReference>
<dbReference type="InterPro" id="IPR019734">
    <property type="entry name" value="TPR_rpt"/>
</dbReference>
<dbReference type="RefSeq" id="WP_078814054.1">
    <property type="nucleotide sequence ID" value="NZ_FUYE01000009.1"/>
</dbReference>
<dbReference type="AlphaFoldDB" id="A0A1T4YC15"/>
<organism evidence="4 5">
    <name type="scientific">Prosthecobacter debontii</name>
    <dbReference type="NCBI Taxonomy" id="48467"/>
    <lineage>
        <taxon>Bacteria</taxon>
        <taxon>Pseudomonadati</taxon>
        <taxon>Verrucomicrobiota</taxon>
        <taxon>Verrucomicrobiia</taxon>
        <taxon>Verrucomicrobiales</taxon>
        <taxon>Verrucomicrobiaceae</taxon>
        <taxon>Prosthecobacter</taxon>
    </lineage>
</organism>
<evidence type="ECO:0000256" key="1">
    <source>
        <dbReference type="PROSITE-ProRule" id="PRU00339"/>
    </source>
</evidence>
<dbReference type="OrthoDB" id="196677at2"/>
<dbReference type="PROSITE" id="PS50005">
    <property type="entry name" value="TPR"/>
    <property type="match status" value="1"/>
</dbReference>
<proteinExistence type="predicted"/>
<feature type="region of interest" description="Disordered" evidence="2">
    <location>
        <begin position="300"/>
        <end position="348"/>
    </location>
</feature>
<dbReference type="Proteomes" id="UP000190774">
    <property type="component" value="Unassembled WGS sequence"/>
</dbReference>
<reference evidence="5" key="1">
    <citation type="submission" date="2017-02" db="EMBL/GenBank/DDBJ databases">
        <authorList>
            <person name="Varghese N."/>
            <person name="Submissions S."/>
        </authorList>
    </citation>
    <scope>NUCLEOTIDE SEQUENCE [LARGE SCALE GENOMIC DNA]</scope>
    <source>
        <strain evidence="5">ATCC 700200</strain>
    </source>
</reference>
<dbReference type="Gene3D" id="1.25.40.10">
    <property type="entry name" value="Tetratricopeptide repeat domain"/>
    <property type="match status" value="2"/>
</dbReference>
<feature type="compositionally biased region" description="Pro residues" evidence="2">
    <location>
        <begin position="333"/>
        <end position="348"/>
    </location>
</feature>
<keyword evidence="5" id="KW-1185">Reference proteome</keyword>
<dbReference type="SUPFAM" id="SSF48452">
    <property type="entry name" value="TPR-like"/>
    <property type="match status" value="1"/>
</dbReference>
<accession>A0A1T4YC15</accession>
<feature type="compositionally biased region" description="Low complexity" evidence="2">
    <location>
        <begin position="300"/>
        <end position="314"/>
    </location>
</feature>
<keyword evidence="1" id="KW-0802">TPR repeat</keyword>
<keyword evidence="3" id="KW-0472">Membrane</keyword>
<keyword evidence="3" id="KW-0812">Transmembrane</keyword>
<gene>
    <name evidence="4" type="ORF">SAMN02745166_02872</name>
</gene>
<evidence type="ECO:0000313" key="4">
    <source>
        <dbReference type="EMBL" id="SKA99233.1"/>
    </source>
</evidence>
<feature type="compositionally biased region" description="Pro residues" evidence="2">
    <location>
        <begin position="225"/>
        <end position="237"/>
    </location>
</feature>
<sequence length="348" mass="36186">MSKATPTAPVAPQAPMEEYSTPMEQFLEAHFKKLVLLCAVIAVAAVAYGVISYTNHANAVAAGEAFASAKTVEDCDLVVSQYSGTISAGNALLLKADLLWEQNKKDSSVATLREFTSQYSSHPLMAETLVALGSKLESMKEAEEARPVFERVISEFPNTDTAALAQLRLGDLLWATGKEEEAKAAYESLPAKFPNANSDFIEQSEGRLKWIAAKLPIKEVDGPPKPKAPNPASPAPGAPQLKLNTPGITPTLIPGATGAAPTIQVTPSTPEPAPLAPIELKPAPAEAPMAPLEAVPVPVPATSAPADPQVEVKPVPAPTPAAPAAPKVEVKPTPAPVPAPAPEAPKAP</sequence>
<dbReference type="Pfam" id="PF13174">
    <property type="entry name" value="TPR_6"/>
    <property type="match status" value="1"/>
</dbReference>
<evidence type="ECO:0000256" key="2">
    <source>
        <dbReference type="SAM" id="MobiDB-lite"/>
    </source>
</evidence>
<keyword evidence="3" id="KW-1133">Transmembrane helix</keyword>
<protein>
    <submittedName>
        <fullName evidence="4">Tetratricopeptide repeat-containing protein</fullName>
    </submittedName>
</protein>
<dbReference type="Pfam" id="PF14559">
    <property type="entry name" value="TPR_19"/>
    <property type="match status" value="1"/>
</dbReference>
<dbReference type="STRING" id="48467.SAMN02745166_02872"/>
<evidence type="ECO:0000313" key="5">
    <source>
        <dbReference type="Proteomes" id="UP000190774"/>
    </source>
</evidence>
<feature type="region of interest" description="Disordered" evidence="2">
    <location>
        <begin position="219"/>
        <end position="240"/>
    </location>
</feature>
<dbReference type="EMBL" id="FUYE01000009">
    <property type="protein sequence ID" value="SKA99233.1"/>
    <property type="molecule type" value="Genomic_DNA"/>
</dbReference>